<reference evidence="6" key="2">
    <citation type="journal article" date="2018" name="Nature">
        <title>Human gut bacteria contain acquired interbacterial defence systems.</title>
        <authorList>
            <person name="Ross B.D."/>
            <person name="Verster A.J."/>
            <person name="Radey M.C."/>
            <person name="Schmidtke D.T."/>
            <person name="Pope C.E."/>
            <person name="Hoffman L.R."/>
            <person name="Hajjar A."/>
            <person name="Peterson S.B."/>
            <person name="Borenstein E."/>
            <person name="Mougous J."/>
        </authorList>
    </citation>
    <scope>NUCLEOTIDE SEQUENCE</scope>
    <source>
        <strain evidence="6">3725 D1 iv</strain>
    </source>
</reference>
<evidence type="ECO:0000313" key="12">
    <source>
        <dbReference type="Proteomes" id="UP000478493"/>
    </source>
</evidence>
<reference evidence="9" key="1">
    <citation type="journal article" date="2018" name="J. Anim. Genet.">
        <title>Acquired interbacterial defense systems protect against interspecies antagonism in the human gut microbiome.</title>
        <authorList>
            <person name="Ross B.D."/>
            <person name="Verster A.J."/>
            <person name="Radey M.C."/>
            <person name="Schmidtke D.T."/>
            <person name="Pope C.E."/>
            <person name="Hoffman L.R."/>
            <person name="Hajjar A."/>
            <person name="Peterson S.B."/>
            <person name="Borenstein E."/>
            <person name="Mougous J."/>
        </authorList>
    </citation>
    <scope>NUCLEOTIDE SEQUENCE [LARGE SCALE GENOMIC DNA]</scope>
    <source>
        <strain evidence="9">3725 D1 iv</strain>
    </source>
</reference>
<evidence type="ECO:0000313" key="4">
    <source>
        <dbReference type="EMBL" id="KAA4630307.1"/>
    </source>
</evidence>
<evidence type="ECO:0000313" key="3">
    <source>
        <dbReference type="EMBL" id="KAA4537016.1"/>
    </source>
</evidence>
<reference evidence="5" key="6">
    <citation type="submission" date="2022-10" db="EMBL/GenBank/DDBJ databases">
        <title>Human gut microbiome strain richness.</title>
        <authorList>
            <person name="Chen-Liaw A."/>
        </authorList>
    </citation>
    <scope>NUCLEOTIDE SEQUENCE</scope>
    <source>
        <strain evidence="5">BSD2780120875st1_E1_BSD2780120875_150330</strain>
    </source>
</reference>
<dbReference type="EMBL" id="VWGP01000007">
    <property type="protein sequence ID" value="KAA4537016.1"/>
    <property type="molecule type" value="Genomic_DNA"/>
</dbReference>
<evidence type="ECO:0000313" key="6">
    <source>
        <dbReference type="EMBL" id="QDM07892.1"/>
    </source>
</evidence>
<dbReference type="EMBL" id="VWLE01000230">
    <property type="protein sequence ID" value="KAA3949902.1"/>
    <property type="molecule type" value="Genomic_DNA"/>
</dbReference>
<evidence type="ECO:0000313" key="7">
    <source>
        <dbReference type="EMBL" id="RHH47437.1"/>
    </source>
</evidence>
<reference evidence="6" key="5">
    <citation type="submission" date="2019-07" db="EMBL/GenBank/DDBJ databases">
        <authorList>
            <person name="Ross B.D."/>
            <person name="Verster A.J."/>
            <person name="Radey M.C."/>
            <person name="Schmidtke D.T."/>
            <person name="Pope C.E."/>
            <person name="Hoffman L.R."/>
            <person name="Hajjar A."/>
            <person name="Peterson S.B."/>
            <person name="Borenstein E."/>
            <person name="Mougous J.D."/>
        </authorList>
    </citation>
    <scope>NUCLEOTIDE SEQUENCE</scope>
    <source>
        <strain evidence="6">3725 D1 iv</strain>
    </source>
</reference>
<proteinExistence type="predicted"/>
<dbReference type="EMBL" id="QRJR01000007">
    <property type="protein sequence ID" value="RHH47437.1"/>
    <property type="molecule type" value="Genomic_DNA"/>
</dbReference>
<dbReference type="Proteomes" id="UP000318823">
    <property type="component" value="Chromosome"/>
</dbReference>
<evidence type="ECO:0000259" key="1">
    <source>
        <dbReference type="PROSITE" id="PS50943"/>
    </source>
</evidence>
<sequence length="319" mass="37083">MKNGILNELISTMKERIPQDMNLANTLADILCMGKEAVYRRLRGEVSFTIDEVALLSQKLGISIDQIVGSHVSNKVTFDLNLLHATSALESYYEIINRYLQIFDYVKTDNTTEVYTASNSLPFTLYSSYENLSKFRLCRWMYQNGDIKTPHSLEDMSVDERIVNVHKKLSESIRQCPKTFFIWDTNIFYSFVKEIKYFASLNLINKDDVMHLKEELLQLLGVVEHLSIKGEFSENKKVSFYLSNISFEATYSYIEKHDYQVSLLRVYSINSMDSQSSYICQMQRNWIQSLKRHSILVSESGEAQRIAFLQKQLEVINTL</sequence>
<dbReference type="EMBL" id="CP041395">
    <property type="protein sequence ID" value="QDM07892.1"/>
    <property type="molecule type" value="Genomic_DNA"/>
</dbReference>
<dbReference type="Proteomes" id="UP001219389">
    <property type="component" value="Unassembled WGS sequence"/>
</dbReference>
<dbReference type="RefSeq" id="WP_004306253.1">
    <property type="nucleotide sequence ID" value="NZ_BAABYV010000001.1"/>
</dbReference>
<name>A0A139KXF6_BACOV</name>
<dbReference type="AlphaFoldDB" id="A0A139KXF6"/>
<protein>
    <recommendedName>
        <fullName evidence="1">HTH cro/C1-type domain-containing protein</fullName>
    </recommendedName>
</protein>
<feature type="domain" description="HTH cro/C1-type" evidence="1">
    <location>
        <begin position="27"/>
        <end position="67"/>
    </location>
</feature>
<dbReference type="InterPro" id="IPR001387">
    <property type="entry name" value="Cro/C1-type_HTH"/>
</dbReference>
<dbReference type="Proteomes" id="UP000478493">
    <property type="component" value="Unassembled WGS sequence"/>
</dbReference>
<dbReference type="PROSITE" id="PS50943">
    <property type="entry name" value="HTH_CROC1"/>
    <property type="match status" value="1"/>
</dbReference>
<evidence type="ECO:0000313" key="10">
    <source>
        <dbReference type="Proteomes" id="UP000323717"/>
    </source>
</evidence>
<accession>A0A139KXF6</accession>
<gene>
    <name evidence="7" type="ORF">DW206_10875</name>
    <name evidence="6" type="ORF">DYI28_03715</name>
    <name evidence="3" type="ORF">F3B85_11610</name>
    <name evidence="4" type="ORF">F3B90_00635</name>
    <name evidence="2" type="ORF">F3D71_15740</name>
    <name evidence="5" type="ORF">PO382_04055</name>
</gene>
<dbReference type="EMBL" id="VWFP01000001">
    <property type="protein sequence ID" value="KAA4630307.1"/>
    <property type="molecule type" value="Genomic_DNA"/>
</dbReference>
<dbReference type="EMBL" id="JAQNZF010000004">
    <property type="protein sequence ID" value="MDC2741394.1"/>
    <property type="molecule type" value="Genomic_DNA"/>
</dbReference>
<evidence type="ECO:0000313" key="2">
    <source>
        <dbReference type="EMBL" id="KAA3949902.1"/>
    </source>
</evidence>
<dbReference type="Proteomes" id="UP000424805">
    <property type="component" value="Unassembled WGS sequence"/>
</dbReference>
<dbReference type="Proteomes" id="UP000283329">
    <property type="component" value="Unassembled WGS sequence"/>
</dbReference>
<evidence type="ECO:0000313" key="8">
    <source>
        <dbReference type="Proteomes" id="UP000283329"/>
    </source>
</evidence>
<evidence type="ECO:0000313" key="11">
    <source>
        <dbReference type="Proteomes" id="UP000424805"/>
    </source>
</evidence>
<evidence type="ECO:0000313" key="9">
    <source>
        <dbReference type="Proteomes" id="UP000318823"/>
    </source>
</evidence>
<evidence type="ECO:0000313" key="5">
    <source>
        <dbReference type="EMBL" id="MDC2741394.1"/>
    </source>
</evidence>
<reference evidence="7 8" key="3">
    <citation type="submission" date="2018-08" db="EMBL/GenBank/DDBJ databases">
        <title>A genome reference for cultivated species of the human gut microbiota.</title>
        <authorList>
            <person name="Zou Y."/>
            <person name="Xue W."/>
            <person name="Luo G."/>
        </authorList>
    </citation>
    <scope>NUCLEOTIDE SEQUENCE [LARGE SCALE GENOMIC DNA]</scope>
    <source>
        <strain evidence="7 8">AM17-48</strain>
    </source>
</reference>
<organism evidence="2 10">
    <name type="scientific">Bacteroides ovatus</name>
    <dbReference type="NCBI Taxonomy" id="28116"/>
    <lineage>
        <taxon>Bacteria</taxon>
        <taxon>Pseudomonadati</taxon>
        <taxon>Bacteroidota</taxon>
        <taxon>Bacteroidia</taxon>
        <taxon>Bacteroidales</taxon>
        <taxon>Bacteroidaceae</taxon>
        <taxon>Bacteroides</taxon>
    </lineage>
</organism>
<reference evidence="10 11" key="4">
    <citation type="journal article" date="2019" name="Nat. Med.">
        <title>A library of human gut bacterial isolates paired with longitudinal multiomics data enables mechanistic microbiome research.</title>
        <authorList>
            <person name="Poyet M."/>
            <person name="Groussin M."/>
            <person name="Gibbons S.M."/>
            <person name="Avila-Pacheco J."/>
            <person name="Jiang X."/>
            <person name="Kearney S.M."/>
            <person name="Perrotta A.R."/>
            <person name="Berdy B."/>
            <person name="Zhao S."/>
            <person name="Lieberman T.D."/>
            <person name="Swanson P.K."/>
            <person name="Smith M."/>
            <person name="Roesemann S."/>
            <person name="Alexander J.E."/>
            <person name="Rich S.A."/>
            <person name="Livny J."/>
            <person name="Vlamakis H."/>
            <person name="Clish C."/>
            <person name="Bullock K."/>
            <person name="Deik A."/>
            <person name="Scott J."/>
            <person name="Pierce K.A."/>
            <person name="Xavier R.J."/>
            <person name="Alm E.J."/>
        </authorList>
    </citation>
    <scope>NUCLEOTIDE SEQUENCE [LARGE SCALE GENOMIC DNA]</scope>
    <source>
        <strain evidence="4 11">BIOML-A15</strain>
        <strain evidence="2 10">BIOML-A163</strain>
        <strain evidence="3 12">BIOML-A41</strain>
    </source>
</reference>
<dbReference type="Proteomes" id="UP000323717">
    <property type="component" value="Unassembled WGS sequence"/>
</dbReference>